<evidence type="ECO:0000256" key="2">
    <source>
        <dbReference type="ARBA" id="ARBA00000765"/>
    </source>
</evidence>
<keyword evidence="8" id="KW-1185">Reference proteome</keyword>
<dbReference type="GO" id="GO:0005777">
    <property type="term" value="C:peroxisome"/>
    <property type="evidence" value="ECO:0007669"/>
    <property type="project" value="TreeGrafter"/>
</dbReference>
<evidence type="ECO:0000256" key="6">
    <source>
        <dbReference type="ARBA" id="ARBA00023098"/>
    </source>
</evidence>
<dbReference type="EC" id="5.3.3.8" evidence="5"/>
<evidence type="ECO:0000313" key="8">
    <source>
        <dbReference type="Proteomes" id="UP000655225"/>
    </source>
</evidence>
<evidence type="ECO:0000256" key="4">
    <source>
        <dbReference type="ARBA" id="ARBA00005254"/>
    </source>
</evidence>
<gene>
    <name evidence="7" type="ORF">HHK36_011597</name>
</gene>
<dbReference type="InterPro" id="IPR001753">
    <property type="entry name" value="Enoyl-CoA_hydra/iso"/>
</dbReference>
<dbReference type="Proteomes" id="UP000655225">
    <property type="component" value="Unassembled WGS sequence"/>
</dbReference>
<name>A0A834ZE06_TETSI</name>
<dbReference type="AlphaFoldDB" id="A0A834ZE06"/>
<reference evidence="7 8" key="1">
    <citation type="submission" date="2020-04" db="EMBL/GenBank/DDBJ databases">
        <title>Plant Genome Project.</title>
        <authorList>
            <person name="Zhang R.-G."/>
        </authorList>
    </citation>
    <scope>NUCLEOTIDE SEQUENCE [LARGE SCALE GENOMIC DNA]</scope>
    <source>
        <strain evidence="7">YNK0</strain>
        <tissue evidence="7">Leaf</tissue>
    </source>
</reference>
<dbReference type="GO" id="GO:0004165">
    <property type="term" value="F:delta(3)-delta(2)-enoyl-CoA isomerase activity"/>
    <property type="evidence" value="ECO:0007669"/>
    <property type="project" value="UniProtKB-EC"/>
</dbReference>
<dbReference type="SUPFAM" id="SSF52096">
    <property type="entry name" value="ClpP/crotonase"/>
    <property type="match status" value="1"/>
</dbReference>
<dbReference type="InterPro" id="IPR029045">
    <property type="entry name" value="ClpP/crotonase-like_dom_sf"/>
</dbReference>
<evidence type="ECO:0000256" key="3">
    <source>
        <dbReference type="ARBA" id="ARBA00005005"/>
    </source>
</evidence>
<dbReference type="Pfam" id="PF00378">
    <property type="entry name" value="ECH_1"/>
    <property type="match status" value="1"/>
</dbReference>
<dbReference type="OrthoDB" id="410701at2759"/>
<dbReference type="FunFam" id="3.90.226.10:FF:000049">
    <property type="entry name" value="Enoyl-CoA delta isomerase 3"/>
    <property type="match status" value="1"/>
</dbReference>
<comment type="caution">
    <text evidence="7">The sequence shown here is derived from an EMBL/GenBank/DDBJ whole genome shotgun (WGS) entry which is preliminary data.</text>
</comment>
<dbReference type="EMBL" id="JABCRI010000007">
    <property type="protein sequence ID" value="KAF8403493.1"/>
    <property type="molecule type" value="Genomic_DNA"/>
</dbReference>
<comment type="catalytic activity">
    <reaction evidence="2">
        <text>a (3E)-enoyl-CoA = a 4-saturated (2E)-enoyl-CoA</text>
        <dbReference type="Rhea" id="RHEA:45228"/>
        <dbReference type="ChEBI" id="CHEBI:58521"/>
        <dbReference type="ChEBI" id="CHEBI:85097"/>
        <dbReference type="EC" id="5.3.3.8"/>
    </reaction>
</comment>
<organism evidence="7 8">
    <name type="scientific">Tetracentron sinense</name>
    <name type="common">Spur-leaf</name>
    <dbReference type="NCBI Taxonomy" id="13715"/>
    <lineage>
        <taxon>Eukaryota</taxon>
        <taxon>Viridiplantae</taxon>
        <taxon>Streptophyta</taxon>
        <taxon>Embryophyta</taxon>
        <taxon>Tracheophyta</taxon>
        <taxon>Spermatophyta</taxon>
        <taxon>Magnoliopsida</taxon>
        <taxon>Trochodendrales</taxon>
        <taxon>Trochodendraceae</taxon>
        <taxon>Tetracentron</taxon>
    </lineage>
</organism>
<evidence type="ECO:0000256" key="5">
    <source>
        <dbReference type="ARBA" id="ARBA00012064"/>
    </source>
</evidence>
<sequence>MEQQKIVLNEWQSCRLEKSGRVYILTLTGKDEHLFNPASIDDIVAALKTIDKSPDAGALVITNEGRYFSNGLDLKWGKKNLSSSGLTIIREKFDGLLCFMMKLGIPTVAAICGHGSGSGFVFALTHDYRFMNDGKEVLYMSELDHGMYMPRSFTSVVRSKIPTPNALREVMLKARKFRASEAFDSGFVDGVYVDSAKTLEAAILEAGKLASRNWKRDSYANLRARAFPEAIEELEAQRDPYVWTLGSKL</sequence>
<comment type="pathway">
    <text evidence="3">Lipid metabolism; fatty acid beta-oxidation.</text>
</comment>
<proteinExistence type="inferred from homology"/>
<dbReference type="OMA" id="GWKKEIY"/>
<dbReference type="CDD" id="cd06558">
    <property type="entry name" value="crotonase-like"/>
    <property type="match status" value="1"/>
</dbReference>
<accession>A0A834ZE06</accession>
<evidence type="ECO:0000256" key="1">
    <source>
        <dbReference type="ARBA" id="ARBA00000452"/>
    </source>
</evidence>
<dbReference type="GO" id="GO:0006635">
    <property type="term" value="P:fatty acid beta-oxidation"/>
    <property type="evidence" value="ECO:0007669"/>
    <property type="project" value="TreeGrafter"/>
</dbReference>
<evidence type="ECO:0000313" key="7">
    <source>
        <dbReference type="EMBL" id="KAF8403493.1"/>
    </source>
</evidence>
<comment type="similarity">
    <text evidence="4">Belongs to the enoyl-CoA hydratase/isomerase family.</text>
</comment>
<dbReference type="PANTHER" id="PTHR11941:SF153">
    <property type="entry name" value="ENOYL-COA DELTA ISOMERASE 2, PEROXISOMAL-LIKE"/>
    <property type="match status" value="1"/>
</dbReference>
<comment type="catalytic activity">
    <reaction evidence="1">
        <text>a (3Z)-enoyl-CoA = a 4-saturated (2E)-enoyl-CoA</text>
        <dbReference type="Rhea" id="RHEA:45900"/>
        <dbReference type="ChEBI" id="CHEBI:85097"/>
        <dbReference type="ChEBI" id="CHEBI:85489"/>
        <dbReference type="EC" id="5.3.3.8"/>
    </reaction>
</comment>
<dbReference type="PANTHER" id="PTHR11941">
    <property type="entry name" value="ENOYL-COA HYDRATASE-RELATED"/>
    <property type="match status" value="1"/>
</dbReference>
<dbReference type="Gene3D" id="3.90.226.10">
    <property type="entry name" value="2-enoyl-CoA Hydratase, Chain A, domain 1"/>
    <property type="match status" value="1"/>
</dbReference>
<protein>
    <recommendedName>
        <fullName evidence="5">Delta(3)-Delta(2)-enoyl-CoA isomerase</fullName>
        <ecNumber evidence="5">5.3.3.8</ecNumber>
    </recommendedName>
</protein>
<keyword evidence="6" id="KW-0443">Lipid metabolism</keyword>